<name>B0YDZ2_ASPFC</name>
<keyword evidence="5" id="KW-0175">Coiled coil</keyword>
<feature type="region of interest" description="Disordered" evidence="6">
    <location>
        <begin position="667"/>
        <end position="701"/>
    </location>
</feature>
<organism evidence="8 9">
    <name type="scientific">Aspergillus fumigatus (strain CBS 144.89 / FGSC A1163 / CEA10)</name>
    <name type="common">Neosartorya fumigata</name>
    <dbReference type="NCBI Taxonomy" id="451804"/>
    <lineage>
        <taxon>Eukaryota</taxon>
        <taxon>Fungi</taxon>
        <taxon>Dikarya</taxon>
        <taxon>Ascomycota</taxon>
        <taxon>Pezizomycotina</taxon>
        <taxon>Eurotiomycetes</taxon>
        <taxon>Eurotiomycetidae</taxon>
        <taxon>Eurotiales</taxon>
        <taxon>Aspergillaceae</taxon>
        <taxon>Aspergillus</taxon>
        <taxon>Aspergillus subgen. Fumigati</taxon>
    </lineage>
</organism>
<dbReference type="GO" id="GO:0008270">
    <property type="term" value="F:zinc ion binding"/>
    <property type="evidence" value="ECO:0007669"/>
    <property type="project" value="InterPro"/>
</dbReference>
<proteinExistence type="predicted"/>
<gene>
    <name evidence="8" type="ORF">AFUB_097300</name>
</gene>
<dbReference type="GO" id="GO:0006351">
    <property type="term" value="P:DNA-templated transcription"/>
    <property type="evidence" value="ECO:0007669"/>
    <property type="project" value="InterPro"/>
</dbReference>
<feature type="region of interest" description="Disordered" evidence="6">
    <location>
        <begin position="160"/>
        <end position="179"/>
    </location>
</feature>
<keyword evidence="9" id="KW-1185">Reference proteome</keyword>
<evidence type="ECO:0000256" key="4">
    <source>
        <dbReference type="ARBA" id="ARBA00023242"/>
    </source>
</evidence>
<evidence type="ECO:0000256" key="1">
    <source>
        <dbReference type="ARBA" id="ARBA00004123"/>
    </source>
</evidence>
<dbReference type="GO" id="GO:0005634">
    <property type="term" value="C:nucleus"/>
    <property type="evidence" value="ECO:0007669"/>
    <property type="project" value="UniProtKB-SubCell"/>
</dbReference>
<comment type="subcellular location">
    <subcellularLocation>
        <location evidence="1">Nucleus</location>
    </subcellularLocation>
</comment>
<keyword evidence="3" id="KW-0804">Transcription</keyword>
<evidence type="ECO:0000259" key="7">
    <source>
        <dbReference type="SMART" id="SM00906"/>
    </source>
</evidence>
<dbReference type="InterPro" id="IPR050613">
    <property type="entry name" value="Sec_Metabolite_Reg"/>
</dbReference>
<feature type="domain" description="Xylanolytic transcriptional activator regulatory" evidence="7">
    <location>
        <begin position="338"/>
        <end position="411"/>
    </location>
</feature>
<dbReference type="PANTHER" id="PTHR31001">
    <property type="entry name" value="UNCHARACTERIZED TRANSCRIPTIONAL REGULATORY PROTEIN"/>
    <property type="match status" value="1"/>
</dbReference>
<evidence type="ECO:0000256" key="6">
    <source>
        <dbReference type="SAM" id="MobiDB-lite"/>
    </source>
</evidence>
<dbReference type="PANTHER" id="PTHR31001:SF91">
    <property type="entry name" value="ZN(II)2CYS6 TRANSCRIPTION FACTOR (EUROFUNG)"/>
    <property type="match status" value="1"/>
</dbReference>
<dbReference type="OrthoDB" id="435881at2759"/>
<dbReference type="HOGENOM" id="CLU_004083_7_2_1"/>
<keyword evidence="4" id="KW-0539">Nucleus</keyword>
<keyword evidence="2" id="KW-0805">Transcription regulation</keyword>
<feature type="compositionally biased region" description="Polar residues" evidence="6">
    <location>
        <begin position="678"/>
        <end position="701"/>
    </location>
</feature>
<dbReference type="Proteomes" id="UP000001699">
    <property type="component" value="Unassembled WGS sequence"/>
</dbReference>
<dbReference type="PhylomeDB" id="B0YDZ2"/>
<evidence type="ECO:0000256" key="2">
    <source>
        <dbReference type="ARBA" id="ARBA00023015"/>
    </source>
</evidence>
<dbReference type="AlphaFoldDB" id="B0YDZ2"/>
<sequence length="731" mass="83408">MSSCSKGSRHRYIVLGHISSHLKSKRTLPPLLRCVQSNDTAEVWCVLWRHPPPSSVLRSACSAFPTPHVFYCVHTRIRCVYPPTEAGKRSAAQENRDLQDRIVNLEQRLSVLEQAVPTTRNLLQTPSDQPDSDSPHIDDGSLVGMGNHGESQNVQLPILFSSKGHDDSPPESASQPTPPRVRLALPVLREVDQRPLNSTMHEPTMTIRLWQTYLEFVDPLLRIFHTPTVQRYVVDSMVNEGTLDVSRRCLLFAIYYSAIVVVPAKSCHSIFGTHKTFLLERYVGPISACNMTDLARYRHQVEKAFAEANILRCQDLTLLQAFVLYLTTGRRDERGPDVSVFIGPVIDIAYTIGLHRDGADDKLPPFDVEMRRRLWWHIVTLDVRIAEDSSTEPRTSLLSFSTKMPSNTHDICLDPDMGSTPVCQFGKTEMTFSLIRFTVTEFALRSLFGKQSWKVADCAPLDRQRRINELDQLKERLEVRYLSCCDETIPFDFVVAESTRLVLAKIGMYLRRPPLTEHNTAQPFEPTYWKECVDILGHAYSLRRYEKGAKWLWLFQTYVEWDALAYLLVCLCFDRCAAGAELAWKTAKDVYKYWREDPDVRRDRRWKQVEDLWQEAQFGRMRDHMVSRHSQPTAPGQNPGLTNALNNLSCSDQPTYTRRLNHASLTTNGGPQDFRCEQNYQPSDSPLVNTPPTGDTADVPTSGTHCEWSAVIFERYFNVLDKNSDVVSGLI</sequence>
<accession>B0YDZ2</accession>
<reference evidence="8 9" key="1">
    <citation type="journal article" date="2008" name="PLoS Genet.">
        <title>Genomic islands in the pathogenic filamentous fungus Aspergillus fumigatus.</title>
        <authorList>
            <person name="Fedorova N.D."/>
            <person name="Khaldi N."/>
            <person name="Joardar V.S."/>
            <person name="Maiti R."/>
            <person name="Amedeo P."/>
            <person name="Anderson M.J."/>
            <person name="Crabtree J."/>
            <person name="Silva J.C."/>
            <person name="Badger J.H."/>
            <person name="Albarraq A."/>
            <person name="Angiuoli S."/>
            <person name="Bussey H."/>
            <person name="Bowyer P."/>
            <person name="Cotty P.J."/>
            <person name="Dyer P.S."/>
            <person name="Egan A."/>
            <person name="Galens K."/>
            <person name="Fraser-Liggett C.M."/>
            <person name="Haas B.J."/>
            <person name="Inman J.M."/>
            <person name="Kent R."/>
            <person name="Lemieux S."/>
            <person name="Malavazi I."/>
            <person name="Orvis J."/>
            <person name="Roemer T."/>
            <person name="Ronning C.M."/>
            <person name="Sundaram J.P."/>
            <person name="Sutton G."/>
            <person name="Turner G."/>
            <person name="Venter J.C."/>
            <person name="White O.R."/>
            <person name="Whitty B.R."/>
            <person name="Youngman P."/>
            <person name="Wolfe K.H."/>
            <person name="Goldman G.H."/>
            <person name="Wortman J.R."/>
            <person name="Jiang B."/>
            <person name="Denning D.W."/>
            <person name="Nierman W.C."/>
        </authorList>
    </citation>
    <scope>NUCLEOTIDE SEQUENCE [LARGE SCALE GENOMIC DNA]</scope>
    <source>
        <strain evidence="9">CBS 144.89 / FGSC A1163 / CEA10</strain>
    </source>
</reference>
<evidence type="ECO:0000313" key="9">
    <source>
        <dbReference type="Proteomes" id="UP000001699"/>
    </source>
</evidence>
<dbReference type="InterPro" id="IPR007219">
    <property type="entry name" value="XnlR_reg_dom"/>
</dbReference>
<feature type="region of interest" description="Disordered" evidence="6">
    <location>
        <begin position="120"/>
        <end position="148"/>
    </location>
</feature>
<dbReference type="EMBL" id="DS499602">
    <property type="protein sequence ID" value="EDP47876.1"/>
    <property type="molecule type" value="Genomic_DNA"/>
</dbReference>
<dbReference type="GO" id="GO:0003677">
    <property type="term" value="F:DNA binding"/>
    <property type="evidence" value="ECO:0007669"/>
    <property type="project" value="InterPro"/>
</dbReference>
<evidence type="ECO:0000256" key="3">
    <source>
        <dbReference type="ARBA" id="ARBA00023163"/>
    </source>
</evidence>
<protein>
    <submittedName>
        <fullName evidence="8">Fungal specific transcription factor, putative</fullName>
    </submittedName>
</protein>
<feature type="coiled-coil region" evidence="5">
    <location>
        <begin position="88"/>
        <end position="115"/>
    </location>
</feature>
<dbReference type="VEuPathDB" id="FungiDB:AFUB_097300"/>
<feature type="compositionally biased region" description="Polar residues" evidence="6">
    <location>
        <begin position="120"/>
        <end position="129"/>
    </location>
</feature>
<dbReference type="Pfam" id="PF04082">
    <property type="entry name" value="Fungal_trans"/>
    <property type="match status" value="1"/>
</dbReference>
<dbReference type="CDD" id="cd12148">
    <property type="entry name" value="fungal_TF_MHR"/>
    <property type="match status" value="1"/>
</dbReference>
<evidence type="ECO:0000313" key="8">
    <source>
        <dbReference type="EMBL" id="EDP47876.1"/>
    </source>
</evidence>
<dbReference type="SMART" id="SM00906">
    <property type="entry name" value="Fungal_trans"/>
    <property type="match status" value="1"/>
</dbReference>
<evidence type="ECO:0000256" key="5">
    <source>
        <dbReference type="SAM" id="Coils"/>
    </source>
</evidence>